<dbReference type="OrthoDB" id="4153189at2759"/>
<keyword evidence="2" id="KW-0732">Signal</keyword>
<feature type="signal peptide" evidence="2">
    <location>
        <begin position="1"/>
        <end position="25"/>
    </location>
</feature>
<evidence type="ECO:0000313" key="3">
    <source>
        <dbReference type="EMBL" id="CZR57809.1"/>
    </source>
</evidence>
<gene>
    <name evidence="3" type="ORF">PAC_07698</name>
</gene>
<dbReference type="EMBL" id="FJOG01000010">
    <property type="protein sequence ID" value="CZR57809.1"/>
    <property type="molecule type" value="Genomic_DNA"/>
</dbReference>
<name>A0A1L7WYG0_9HELO</name>
<proteinExistence type="predicted"/>
<dbReference type="AlphaFoldDB" id="A0A1L7WYG0"/>
<feature type="chain" id="PRO_5013176986" description="Extracellular membrane protein CFEM domain-containing protein" evidence="2">
    <location>
        <begin position="26"/>
        <end position="310"/>
    </location>
</feature>
<evidence type="ECO:0008006" key="5">
    <source>
        <dbReference type="Google" id="ProtNLM"/>
    </source>
</evidence>
<feature type="compositionally biased region" description="Low complexity" evidence="1">
    <location>
        <begin position="181"/>
        <end position="220"/>
    </location>
</feature>
<accession>A0A1L7WYG0</accession>
<dbReference type="Proteomes" id="UP000184330">
    <property type="component" value="Unassembled WGS sequence"/>
</dbReference>
<organism evidence="3 4">
    <name type="scientific">Phialocephala subalpina</name>
    <dbReference type="NCBI Taxonomy" id="576137"/>
    <lineage>
        <taxon>Eukaryota</taxon>
        <taxon>Fungi</taxon>
        <taxon>Dikarya</taxon>
        <taxon>Ascomycota</taxon>
        <taxon>Pezizomycotina</taxon>
        <taxon>Leotiomycetes</taxon>
        <taxon>Helotiales</taxon>
        <taxon>Mollisiaceae</taxon>
        <taxon>Phialocephala</taxon>
        <taxon>Phialocephala fortinii species complex</taxon>
    </lineage>
</organism>
<feature type="region of interest" description="Disordered" evidence="1">
    <location>
        <begin position="181"/>
        <end position="224"/>
    </location>
</feature>
<feature type="region of interest" description="Disordered" evidence="1">
    <location>
        <begin position="261"/>
        <end position="310"/>
    </location>
</feature>
<keyword evidence="4" id="KW-1185">Reference proteome</keyword>
<sequence>MNTQLFQLVFFGCTCLLSCQGLAATRPPTYRDRSQLLIPRQTVSGSSPPTFTVYTTVSALDPFQTQATSTQTTFSSSTITRSPTSTTILTVTVTVTYVGPFLQNSGCSLASQEIVYCTSLSPGFLTMPYESKTSCLCSFGGEPFNSAVSICAQYASTADIGLYSELASWEGFCNTLTSSSPISKTTTPTRTFSSSTGGPGTGTQSPSSSPTSSATTPNSSNGIAALTTPQRAGIISGCTIFGVGLGGLAAYAACFKGKRTSTSTEKEKKKNDIATSGVVAPAASPLMQKSEFPSPEISEDYHPLPKRATV</sequence>
<protein>
    <recommendedName>
        <fullName evidence="5">Extracellular membrane protein CFEM domain-containing protein</fullName>
    </recommendedName>
</protein>
<evidence type="ECO:0000313" key="4">
    <source>
        <dbReference type="Proteomes" id="UP000184330"/>
    </source>
</evidence>
<evidence type="ECO:0000256" key="2">
    <source>
        <dbReference type="SAM" id="SignalP"/>
    </source>
</evidence>
<reference evidence="3 4" key="1">
    <citation type="submission" date="2016-03" db="EMBL/GenBank/DDBJ databases">
        <authorList>
            <person name="Ploux O."/>
        </authorList>
    </citation>
    <scope>NUCLEOTIDE SEQUENCE [LARGE SCALE GENOMIC DNA]</scope>
    <source>
        <strain evidence="3 4">UAMH 11012</strain>
    </source>
</reference>
<evidence type="ECO:0000256" key="1">
    <source>
        <dbReference type="SAM" id="MobiDB-lite"/>
    </source>
</evidence>